<dbReference type="SUPFAM" id="SSF48150">
    <property type="entry name" value="DNA-glycosylase"/>
    <property type="match status" value="1"/>
</dbReference>
<comment type="subunit">
    <text evidence="9">Interacts with MLH1.</text>
</comment>
<dbReference type="Gramene" id="PNW83235">
    <property type="protein sequence ID" value="PNW83235"/>
    <property type="gene ID" value="CHLRE_05g234250v5"/>
</dbReference>
<feature type="region of interest" description="Disordered" evidence="13">
    <location>
        <begin position="1"/>
        <end position="40"/>
    </location>
</feature>
<evidence type="ECO:0000256" key="2">
    <source>
        <dbReference type="ARBA" id="ARBA00022553"/>
    </source>
</evidence>
<dbReference type="EMBL" id="CM008966">
    <property type="protein sequence ID" value="PNW83235.1"/>
    <property type="molecule type" value="Genomic_DNA"/>
</dbReference>
<accession>A0A2K3DRS0</accession>
<dbReference type="GO" id="GO:0005634">
    <property type="term" value="C:nucleus"/>
    <property type="evidence" value="ECO:0007669"/>
    <property type="project" value="UniProtKB-SubCell"/>
</dbReference>
<name>A0A2K3DRS0_CHLRE</name>
<evidence type="ECO:0000256" key="6">
    <source>
        <dbReference type="ARBA" id="ARBA00023204"/>
    </source>
</evidence>
<dbReference type="GO" id="GO:0016787">
    <property type="term" value="F:hydrolase activity"/>
    <property type="evidence" value="ECO:0007669"/>
    <property type="project" value="UniProtKB-KW"/>
</dbReference>
<dbReference type="InterPro" id="IPR011257">
    <property type="entry name" value="DNA_glycosylase"/>
</dbReference>
<proteinExistence type="predicted"/>
<feature type="compositionally biased region" description="Low complexity" evidence="13">
    <location>
        <begin position="26"/>
        <end position="39"/>
    </location>
</feature>
<protein>
    <recommendedName>
        <fullName evidence="10">Methyl-CpG-binding domain protein 4</fullName>
    </recommendedName>
    <alternativeName>
        <fullName evidence="11">Methyl-CpG-binding protein MBD4</fullName>
    </alternativeName>
    <alternativeName>
        <fullName evidence="12">Mismatch-specific DNA N-glycosylase</fullName>
    </alternativeName>
</protein>
<keyword evidence="3" id="KW-0227">DNA damage</keyword>
<dbReference type="FunFam" id="1.10.340.30:FF:000051">
    <property type="entry name" value="Methyl-CpG-binding domain protein 4"/>
    <property type="match status" value="1"/>
</dbReference>
<dbReference type="STRING" id="3055.A0A2K3DRS0"/>
<sequence>MEASSSASKRRRGMSPPVLVPGELGTASTPTPAVPTSPSLVESLRARVQRRRESLQDAQQVPWDIGSAARASPPRTQLFPAQRRAEHSGACGQSSVPWDPPASPWGLLEEMLYNDPWRLLVACILLNRTTGQQVRGVLGPLWRAYPTPQAMAAADEADLRAILRPLGLHNTRAVKLKRFSHDFITKQWKSPMELHGVGCYAADAYTIFHLGHWRDAKPADKDLKNYVKWLEATGGEGAGLEREDLEQLLQAAQLPGQVTDGAATTAEGLPHQCTEAEAKRAAAKAKGED</sequence>
<dbReference type="AlphaFoldDB" id="A0A2K3DRS0"/>
<dbReference type="InterPro" id="IPR045138">
    <property type="entry name" value="MeCP2/MBD4"/>
</dbReference>
<dbReference type="KEGG" id="cre:CHLRE_05g234250v5"/>
<comment type="function">
    <text evidence="8">Mismatch-specific DNA N-glycosylase involved in DNA repair. Has thymine glycosylase activity and is specific for G:T mismatches within methylated and unmethylated CpG sites. Can also remove uracil or 5-fluorouracil in G:U mismatches. Has no lyase activity. Was first identified as methyl-CpG-binding protein.</text>
</comment>
<keyword evidence="4" id="KW-0378">Hydrolase</keyword>
<evidence type="ECO:0000256" key="4">
    <source>
        <dbReference type="ARBA" id="ARBA00022801"/>
    </source>
</evidence>
<dbReference type="PANTHER" id="PTHR15074">
    <property type="entry name" value="METHYL-CPG-BINDING PROTEIN"/>
    <property type="match status" value="1"/>
</dbReference>
<feature type="domain" description="HhH-GPD" evidence="14">
    <location>
        <begin position="121"/>
        <end position="248"/>
    </location>
</feature>
<keyword evidence="5" id="KW-0238">DNA-binding</keyword>
<evidence type="ECO:0000256" key="13">
    <source>
        <dbReference type="SAM" id="MobiDB-lite"/>
    </source>
</evidence>
<evidence type="ECO:0000256" key="8">
    <source>
        <dbReference type="ARBA" id="ARBA00055831"/>
    </source>
</evidence>
<feature type="compositionally biased region" description="Basic and acidic residues" evidence="13">
    <location>
        <begin position="274"/>
        <end position="289"/>
    </location>
</feature>
<evidence type="ECO:0000256" key="12">
    <source>
        <dbReference type="ARBA" id="ARBA00083330"/>
    </source>
</evidence>
<dbReference type="OrthoDB" id="10265068at2759"/>
<feature type="region of interest" description="Disordered" evidence="13">
    <location>
        <begin position="262"/>
        <end position="289"/>
    </location>
</feature>
<dbReference type="GeneID" id="5727746"/>
<keyword evidence="2" id="KW-0597">Phosphoprotein</keyword>
<comment type="subcellular location">
    <subcellularLocation>
        <location evidence="1">Nucleus</location>
    </subcellularLocation>
</comment>
<dbReference type="Proteomes" id="UP000006906">
    <property type="component" value="Chromosome 5"/>
</dbReference>
<dbReference type="PaxDb" id="3055-EDO97137"/>
<dbReference type="RefSeq" id="XP_042924524.1">
    <property type="nucleotide sequence ID" value="XM_043062197.1"/>
</dbReference>
<evidence type="ECO:0000256" key="9">
    <source>
        <dbReference type="ARBA" id="ARBA00062707"/>
    </source>
</evidence>
<dbReference type="GO" id="GO:0006284">
    <property type="term" value="P:base-excision repair"/>
    <property type="evidence" value="ECO:0007669"/>
    <property type="project" value="InterPro"/>
</dbReference>
<evidence type="ECO:0000256" key="1">
    <source>
        <dbReference type="ARBA" id="ARBA00004123"/>
    </source>
</evidence>
<evidence type="ECO:0000313" key="16">
    <source>
        <dbReference type="Proteomes" id="UP000006906"/>
    </source>
</evidence>
<keyword evidence="6" id="KW-0234">DNA repair</keyword>
<gene>
    <name evidence="15" type="ORF">CHLRE_05g234250v5</name>
</gene>
<evidence type="ECO:0000256" key="11">
    <source>
        <dbReference type="ARBA" id="ARBA00076709"/>
    </source>
</evidence>
<evidence type="ECO:0000256" key="3">
    <source>
        <dbReference type="ARBA" id="ARBA00022763"/>
    </source>
</evidence>
<evidence type="ECO:0000256" key="10">
    <source>
        <dbReference type="ARBA" id="ARBA00069821"/>
    </source>
</evidence>
<evidence type="ECO:0000313" key="15">
    <source>
        <dbReference type="EMBL" id="PNW83235.1"/>
    </source>
</evidence>
<evidence type="ECO:0000259" key="14">
    <source>
        <dbReference type="Pfam" id="PF00730"/>
    </source>
</evidence>
<dbReference type="InParanoid" id="A0A2K3DRS0"/>
<dbReference type="OMA" id="KSPMELH"/>
<dbReference type="Gene3D" id="1.10.340.30">
    <property type="entry name" value="Hypothetical protein, domain 2"/>
    <property type="match status" value="1"/>
</dbReference>
<dbReference type="Pfam" id="PF00730">
    <property type="entry name" value="HhH-GPD"/>
    <property type="match status" value="1"/>
</dbReference>
<evidence type="ECO:0000256" key="7">
    <source>
        <dbReference type="ARBA" id="ARBA00023242"/>
    </source>
</evidence>
<evidence type="ECO:0000256" key="5">
    <source>
        <dbReference type="ARBA" id="ARBA00023125"/>
    </source>
</evidence>
<reference evidence="15 16" key="1">
    <citation type="journal article" date="2007" name="Science">
        <title>The Chlamydomonas genome reveals the evolution of key animal and plant functions.</title>
        <authorList>
            <person name="Merchant S.S."/>
            <person name="Prochnik S.E."/>
            <person name="Vallon O."/>
            <person name="Harris E.H."/>
            <person name="Karpowicz S.J."/>
            <person name="Witman G.B."/>
            <person name="Terry A."/>
            <person name="Salamov A."/>
            <person name="Fritz-Laylin L.K."/>
            <person name="Marechal-Drouard L."/>
            <person name="Marshall W.F."/>
            <person name="Qu L.H."/>
            <person name="Nelson D.R."/>
            <person name="Sanderfoot A.A."/>
            <person name="Spalding M.H."/>
            <person name="Kapitonov V.V."/>
            <person name="Ren Q."/>
            <person name="Ferris P."/>
            <person name="Lindquist E."/>
            <person name="Shapiro H."/>
            <person name="Lucas S.M."/>
            <person name="Grimwood J."/>
            <person name="Schmutz J."/>
            <person name="Cardol P."/>
            <person name="Cerutti H."/>
            <person name="Chanfreau G."/>
            <person name="Chen C.L."/>
            <person name="Cognat V."/>
            <person name="Croft M.T."/>
            <person name="Dent R."/>
            <person name="Dutcher S."/>
            <person name="Fernandez E."/>
            <person name="Fukuzawa H."/>
            <person name="Gonzalez-Ballester D."/>
            <person name="Gonzalez-Halphen D."/>
            <person name="Hallmann A."/>
            <person name="Hanikenne M."/>
            <person name="Hippler M."/>
            <person name="Inwood W."/>
            <person name="Jabbari K."/>
            <person name="Kalanon M."/>
            <person name="Kuras R."/>
            <person name="Lefebvre P.A."/>
            <person name="Lemaire S.D."/>
            <person name="Lobanov A.V."/>
            <person name="Lohr M."/>
            <person name="Manuell A."/>
            <person name="Meier I."/>
            <person name="Mets L."/>
            <person name="Mittag M."/>
            <person name="Mittelmeier T."/>
            <person name="Moroney J.V."/>
            <person name="Moseley J."/>
            <person name="Napoli C."/>
            <person name="Nedelcu A.M."/>
            <person name="Niyogi K."/>
            <person name="Novoselov S.V."/>
            <person name="Paulsen I.T."/>
            <person name="Pazour G."/>
            <person name="Purton S."/>
            <person name="Ral J.P."/>
            <person name="Riano-Pachon D.M."/>
            <person name="Riekhof W."/>
            <person name="Rymarquis L."/>
            <person name="Schroda M."/>
            <person name="Stern D."/>
            <person name="Umen J."/>
            <person name="Willows R."/>
            <person name="Wilson N."/>
            <person name="Zimmer S.L."/>
            <person name="Allmer J."/>
            <person name="Balk J."/>
            <person name="Bisova K."/>
            <person name="Chen C.J."/>
            <person name="Elias M."/>
            <person name="Gendler K."/>
            <person name="Hauser C."/>
            <person name="Lamb M.R."/>
            <person name="Ledford H."/>
            <person name="Long J.C."/>
            <person name="Minagawa J."/>
            <person name="Page M.D."/>
            <person name="Pan J."/>
            <person name="Pootakham W."/>
            <person name="Roje S."/>
            <person name="Rose A."/>
            <person name="Stahlberg E."/>
            <person name="Terauchi A.M."/>
            <person name="Yang P."/>
            <person name="Ball S."/>
            <person name="Bowler C."/>
            <person name="Dieckmann C.L."/>
            <person name="Gladyshev V.N."/>
            <person name="Green P."/>
            <person name="Jorgensen R."/>
            <person name="Mayfield S."/>
            <person name="Mueller-Roeber B."/>
            <person name="Rajamani S."/>
            <person name="Sayre R.T."/>
            <person name="Brokstein P."/>
            <person name="Dubchak I."/>
            <person name="Goodstein D."/>
            <person name="Hornick L."/>
            <person name="Huang Y.W."/>
            <person name="Jhaveri J."/>
            <person name="Luo Y."/>
            <person name="Martinez D."/>
            <person name="Ngau W.C."/>
            <person name="Otillar B."/>
            <person name="Poliakov A."/>
            <person name="Porter A."/>
            <person name="Szajkowski L."/>
            <person name="Werner G."/>
            <person name="Zhou K."/>
            <person name="Grigoriev I.V."/>
            <person name="Rokhsar D.S."/>
            <person name="Grossman A.R."/>
        </authorList>
    </citation>
    <scope>NUCLEOTIDE SEQUENCE [LARGE SCALE GENOMIC DNA]</scope>
    <source>
        <strain evidence="16">CC-503</strain>
    </source>
</reference>
<dbReference type="PANTHER" id="PTHR15074:SF0">
    <property type="entry name" value="METHYL-CPG-BINDING DOMAIN PROTEIN 4-LIKE PROTEIN"/>
    <property type="match status" value="1"/>
</dbReference>
<organism evidence="15 16">
    <name type="scientific">Chlamydomonas reinhardtii</name>
    <name type="common">Chlamydomonas smithii</name>
    <dbReference type="NCBI Taxonomy" id="3055"/>
    <lineage>
        <taxon>Eukaryota</taxon>
        <taxon>Viridiplantae</taxon>
        <taxon>Chlorophyta</taxon>
        <taxon>core chlorophytes</taxon>
        <taxon>Chlorophyceae</taxon>
        <taxon>CS clade</taxon>
        <taxon>Chlamydomonadales</taxon>
        <taxon>Chlamydomonadaceae</taxon>
        <taxon>Chlamydomonas</taxon>
    </lineage>
</organism>
<dbReference type="InterPro" id="IPR003265">
    <property type="entry name" value="HhH-GPD_domain"/>
</dbReference>
<dbReference type="GO" id="GO:0003677">
    <property type="term" value="F:DNA binding"/>
    <property type="evidence" value="ECO:0007669"/>
    <property type="project" value="UniProtKB-KW"/>
</dbReference>
<dbReference type="ExpressionAtlas" id="A0A2K3DRS0">
    <property type="expression patterns" value="baseline and differential"/>
</dbReference>
<keyword evidence="7" id="KW-0539">Nucleus</keyword>
<keyword evidence="16" id="KW-1185">Reference proteome</keyword>